<dbReference type="Proteomes" id="UP000728647">
    <property type="component" value="Unassembled WGS sequence"/>
</dbReference>
<keyword evidence="1" id="KW-0472">Membrane</keyword>
<organism evidence="2 4">
    <name type="scientific">Haloterrigena gelatinilytica</name>
    <dbReference type="NCBI Taxonomy" id="2741724"/>
    <lineage>
        <taxon>Archaea</taxon>
        <taxon>Methanobacteriati</taxon>
        <taxon>Methanobacteriota</taxon>
        <taxon>Stenosarchaea group</taxon>
        <taxon>Halobacteria</taxon>
        <taxon>Halobacteriales</taxon>
        <taxon>Natrialbaceae</taxon>
        <taxon>Haloterrigena</taxon>
    </lineage>
</organism>
<evidence type="ECO:0000313" key="2">
    <source>
        <dbReference type="EMBL" id="NUB92723.1"/>
    </source>
</evidence>
<accession>A0A8J8GME6</accession>
<dbReference type="InterPro" id="IPR057182">
    <property type="entry name" value="DUF7860"/>
</dbReference>
<proteinExistence type="predicted"/>
<keyword evidence="1" id="KW-0812">Transmembrane</keyword>
<feature type="transmembrane region" description="Helical" evidence="1">
    <location>
        <begin position="20"/>
        <end position="41"/>
    </location>
</feature>
<keyword evidence="1" id="KW-1133">Transmembrane helix</keyword>
<dbReference type="OrthoDB" id="201415at2157"/>
<dbReference type="AlphaFoldDB" id="A0A8J8GME6"/>
<evidence type="ECO:0000313" key="4">
    <source>
        <dbReference type="Proteomes" id="UP000728647"/>
    </source>
</evidence>
<evidence type="ECO:0000256" key="1">
    <source>
        <dbReference type="SAM" id="Phobius"/>
    </source>
</evidence>
<gene>
    <name evidence="2" type="ORF">HT576_17075</name>
    <name evidence="3" type="ORF">HTZ84_03400</name>
</gene>
<sequence>MTRTGRYGDLDYPALTKGGFLLGLGLLVLGAAGELLGHMFLGQLPGWEHTLFTFAEGGGLVIGFFSVWIFGVILPLTE</sequence>
<reference evidence="2 5" key="1">
    <citation type="submission" date="2020-06" db="EMBL/GenBank/DDBJ databases">
        <title>Haloterrigena sp. nov., an extremely halophilic archaeon isolated from a saline sediment.</title>
        <authorList>
            <person name="Liu B.-B."/>
        </authorList>
    </citation>
    <scope>NUCLEOTIDE SEQUENCE</scope>
    <source>
        <strain evidence="2">SYSU A121-1</strain>
        <strain evidence="3 5">SYSU A558-1</strain>
    </source>
</reference>
<dbReference type="Pfam" id="PF25259">
    <property type="entry name" value="DUF7860"/>
    <property type="match status" value="1"/>
</dbReference>
<keyword evidence="5" id="KW-1185">Reference proteome</keyword>
<comment type="caution">
    <text evidence="2">The sequence shown here is derived from an EMBL/GenBank/DDBJ whole genome shotgun (WGS) entry which is preliminary data.</text>
</comment>
<evidence type="ECO:0000313" key="5">
    <source>
        <dbReference type="Proteomes" id="UP001016761"/>
    </source>
</evidence>
<evidence type="ECO:0000313" key="3">
    <source>
        <dbReference type="EMBL" id="NUC71362.1"/>
    </source>
</evidence>
<dbReference type="RefSeq" id="WP_174679394.1">
    <property type="nucleotide sequence ID" value="NZ_JABUQZ010000001.1"/>
</dbReference>
<name>A0A8J8GME6_9EURY</name>
<dbReference type="Proteomes" id="UP001016761">
    <property type="component" value="Unassembled WGS sequence"/>
</dbReference>
<protein>
    <submittedName>
        <fullName evidence="2">Uncharacterized protein</fullName>
    </submittedName>
</protein>
<dbReference type="EMBL" id="JABUQZ010000001">
    <property type="protein sequence ID" value="NUC71362.1"/>
    <property type="molecule type" value="Genomic_DNA"/>
</dbReference>
<dbReference type="EMBL" id="JABURA010000001">
    <property type="protein sequence ID" value="NUB92723.1"/>
    <property type="molecule type" value="Genomic_DNA"/>
</dbReference>
<feature type="transmembrane region" description="Helical" evidence="1">
    <location>
        <begin position="53"/>
        <end position="76"/>
    </location>
</feature>